<feature type="transmembrane region" description="Helical" evidence="2">
    <location>
        <begin position="121"/>
        <end position="138"/>
    </location>
</feature>
<keyword evidence="1" id="KW-0175">Coiled coil</keyword>
<protein>
    <recommendedName>
        <fullName evidence="5">DUF883 domain-containing protein</fullName>
    </recommendedName>
</protein>
<organism evidence="3 4">
    <name type="scientific">Acanthopleuribacter pedis</name>
    <dbReference type="NCBI Taxonomy" id="442870"/>
    <lineage>
        <taxon>Bacteria</taxon>
        <taxon>Pseudomonadati</taxon>
        <taxon>Acidobacteriota</taxon>
        <taxon>Holophagae</taxon>
        <taxon>Acanthopleuribacterales</taxon>
        <taxon>Acanthopleuribacteraceae</taxon>
        <taxon>Acanthopleuribacter</taxon>
    </lineage>
</organism>
<keyword evidence="2" id="KW-0812">Transmembrane</keyword>
<dbReference type="EMBL" id="JAFREP010000022">
    <property type="protein sequence ID" value="MBO1321133.1"/>
    <property type="molecule type" value="Genomic_DNA"/>
</dbReference>
<evidence type="ECO:0000256" key="2">
    <source>
        <dbReference type="SAM" id="Phobius"/>
    </source>
</evidence>
<sequence>MSQTETYHPQTPDTVCKKFYRKDEYMTAQAELKESNNVSNFTKSQKEPSPAQEIENIREDMAALREDLASLTKVITEVSAREVNRVRDNVVASSKEMLETSSEVTKKSLDRAENHIKERPFVYVGGAFGLGILASALLKRR</sequence>
<dbReference type="Proteomes" id="UP000664417">
    <property type="component" value="Unassembled WGS sequence"/>
</dbReference>
<reference evidence="3" key="1">
    <citation type="submission" date="2021-03" db="EMBL/GenBank/DDBJ databases">
        <authorList>
            <person name="Wang G."/>
        </authorList>
    </citation>
    <scope>NUCLEOTIDE SEQUENCE</scope>
    <source>
        <strain evidence="3">KCTC 12899</strain>
    </source>
</reference>
<dbReference type="AlphaFoldDB" id="A0A8J7U639"/>
<gene>
    <name evidence="3" type="ORF">J3U88_21820</name>
</gene>
<keyword evidence="2" id="KW-1133">Transmembrane helix</keyword>
<keyword evidence="2" id="KW-0472">Membrane</keyword>
<proteinExistence type="predicted"/>
<dbReference type="RefSeq" id="WP_207861108.1">
    <property type="nucleotide sequence ID" value="NZ_JAFREP010000022.1"/>
</dbReference>
<feature type="coiled-coil region" evidence="1">
    <location>
        <begin position="54"/>
        <end position="81"/>
    </location>
</feature>
<evidence type="ECO:0008006" key="5">
    <source>
        <dbReference type="Google" id="ProtNLM"/>
    </source>
</evidence>
<name>A0A8J7U639_9BACT</name>
<evidence type="ECO:0000256" key="1">
    <source>
        <dbReference type="SAM" id="Coils"/>
    </source>
</evidence>
<accession>A0A8J7U639</accession>
<evidence type="ECO:0000313" key="3">
    <source>
        <dbReference type="EMBL" id="MBO1321133.1"/>
    </source>
</evidence>
<evidence type="ECO:0000313" key="4">
    <source>
        <dbReference type="Proteomes" id="UP000664417"/>
    </source>
</evidence>
<keyword evidence="4" id="KW-1185">Reference proteome</keyword>
<comment type="caution">
    <text evidence="3">The sequence shown here is derived from an EMBL/GenBank/DDBJ whole genome shotgun (WGS) entry which is preliminary data.</text>
</comment>